<accession>A0A3N4K852</accession>
<evidence type="ECO:0000313" key="1">
    <source>
        <dbReference type="EMBL" id="RPB04631.1"/>
    </source>
</evidence>
<proteinExistence type="predicted"/>
<dbReference type="STRING" id="1336337.A0A3N4K852"/>
<dbReference type="Proteomes" id="UP000276215">
    <property type="component" value="Unassembled WGS sequence"/>
</dbReference>
<protein>
    <submittedName>
        <fullName evidence="1">Uncharacterized protein</fullName>
    </submittedName>
</protein>
<keyword evidence="2" id="KW-1185">Reference proteome</keyword>
<reference evidence="1 2" key="1">
    <citation type="journal article" date="2018" name="Nat. Ecol. Evol.">
        <title>Pezizomycetes genomes reveal the molecular basis of ectomycorrhizal truffle lifestyle.</title>
        <authorList>
            <person name="Murat C."/>
            <person name="Payen T."/>
            <person name="Noel B."/>
            <person name="Kuo A."/>
            <person name="Morin E."/>
            <person name="Chen J."/>
            <person name="Kohler A."/>
            <person name="Krizsan K."/>
            <person name="Balestrini R."/>
            <person name="Da Silva C."/>
            <person name="Montanini B."/>
            <person name="Hainaut M."/>
            <person name="Levati E."/>
            <person name="Barry K.W."/>
            <person name="Belfiori B."/>
            <person name="Cichocki N."/>
            <person name="Clum A."/>
            <person name="Dockter R.B."/>
            <person name="Fauchery L."/>
            <person name="Guy J."/>
            <person name="Iotti M."/>
            <person name="Le Tacon F."/>
            <person name="Lindquist E.A."/>
            <person name="Lipzen A."/>
            <person name="Malagnac F."/>
            <person name="Mello A."/>
            <person name="Molinier V."/>
            <person name="Miyauchi S."/>
            <person name="Poulain J."/>
            <person name="Riccioni C."/>
            <person name="Rubini A."/>
            <person name="Sitrit Y."/>
            <person name="Splivallo R."/>
            <person name="Traeger S."/>
            <person name="Wang M."/>
            <person name="Zifcakova L."/>
            <person name="Wipf D."/>
            <person name="Zambonelli A."/>
            <person name="Paolocci F."/>
            <person name="Nowrousian M."/>
            <person name="Ottonello S."/>
            <person name="Baldrian P."/>
            <person name="Spatafora J.W."/>
            <person name="Henrissat B."/>
            <person name="Nagy L.G."/>
            <person name="Aury J.M."/>
            <person name="Wincker P."/>
            <person name="Grigoriev I.V."/>
            <person name="Bonfante P."/>
            <person name="Martin F.M."/>
        </authorList>
    </citation>
    <scope>NUCLEOTIDE SEQUENCE [LARGE SCALE GENOMIC DNA]</scope>
    <source>
        <strain evidence="1 2">120613-1</strain>
    </source>
</reference>
<name>A0A3N4K852_9PEZI</name>
<organism evidence="1 2">
    <name type="scientific">Choiromyces venosus 120613-1</name>
    <dbReference type="NCBI Taxonomy" id="1336337"/>
    <lineage>
        <taxon>Eukaryota</taxon>
        <taxon>Fungi</taxon>
        <taxon>Dikarya</taxon>
        <taxon>Ascomycota</taxon>
        <taxon>Pezizomycotina</taxon>
        <taxon>Pezizomycetes</taxon>
        <taxon>Pezizales</taxon>
        <taxon>Tuberaceae</taxon>
        <taxon>Choiromyces</taxon>
    </lineage>
</organism>
<sequence length="51" mass="5896">TNANCCAQALLSSQPDFQVQKYQLQETLEAAGHMVILYPVYYCKLTFIEYF</sequence>
<feature type="non-terminal residue" evidence="1">
    <location>
        <position position="1"/>
    </location>
</feature>
<dbReference type="AlphaFoldDB" id="A0A3N4K852"/>
<evidence type="ECO:0000313" key="2">
    <source>
        <dbReference type="Proteomes" id="UP000276215"/>
    </source>
</evidence>
<dbReference type="EMBL" id="ML120357">
    <property type="protein sequence ID" value="RPB04631.1"/>
    <property type="molecule type" value="Genomic_DNA"/>
</dbReference>
<gene>
    <name evidence="1" type="ORF">L873DRAFT_1928239</name>
</gene>